<sequence length="138" mass="14834">MAVDLPGLAIVAGLLLPALAAAAWAIALERRRPRRPAPVSIREPEPEPDFTVAGIRSRIRQEHAVKQLAEARTVALPTLPIPAQTRREAAPEPLPARVAGALPPPRSAAARVPASRFAFAPPDTDLMQRILDGLRKMD</sequence>
<comment type="caution">
    <text evidence="2">The sequence shown here is derived from an EMBL/GenBank/DDBJ whole genome shotgun (WGS) entry which is preliminary data.</text>
</comment>
<name>A0A229SNC2_9PSEU</name>
<evidence type="ECO:0000256" key="1">
    <source>
        <dbReference type="SAM" id="MobiDB-lite"/>
    </source>
</evidence>
<protein>
    <submittedName>
        <fullName evidence="2">Uncharacterized protein</fullName>
    </submittedName>
</protein>
<gene>
    <name evidence="2" type="ORF">CF165_43550</name>
</gene>
<organism evidence="2 3">
    <name type="scientific">Amycolatopsis vastitatis</name>
    <dbReference type="NCBI Taxonomy" id="1905142"/>
    <lineage>
        <taxon>Bacteria</taxon>
        <taxon>Bacillati</taxon>
        <taxon>Actinomycetota</taxon>
        <taxon>Actinomycetes</taxon>
        <taxon>Pseudonocardiales</taxon>
        <taxon>Pseudonocardiaceae</taxon>
        <taxon>Amycolatopsis</taxon>
    </lineage>
</organism>
<dbReference type="RefSeq" id="WP_093953444.1">
    <property type="nucleotide sequence ID" value="NZ_NMUL01000064.1"/>
</dbReference>
<dbReference type="OrthoDB" id="3629556at2"/>
<dbReference type="Proteomes" id="UP000215199">
    <property type="component" value="Unassembled WGS sequence"/>
</dbReference>
<reference evidence="3" key="1">
    <citation type="submission" date="2017-07" db="EMBL/GenBank/DDBJ databases">
        <title>Comparative genome mining reveals phylogenetic distribution patterns of secondary metabolites in Amycolatopsis.</title>
        <authorList>
            <person name="Adamek M."/>
            <person name="Alanjary M."/>
            <person name="Sales-Ortells H."/>
            <person name="Goodfellow M."/>
            <person name="Bull A.T."/>
            <person name="Kalinowski J."/>
            <person name="Ziemert N."/>
        </authorList>
    </citation>
    <scope>NUCLEOTIDE SEQUENCE [LARGE SCALE GENOMIC DNA]</scope>
    <source>
        <strain evidence="3">H5</strain>
    </source>
</reference>
<keyword evidence="3" id="KW-1185">Reference proteome</keyword>
<dbReference type="AlphaFoldDB" id="A0A229SNC2"/>
<dbReference type="EMBL" id="NMUL01000064">
    <property type="protein sequence ID" value="OXM60302.1"/>
    <property type="molecule type" value="Genomic_DNA"/>
</dbReference>
<feature type="region of interest" description="Disordered" evidence="1">
    <location>
        <begin position="80"/>
        <end position="107"/>
    </location>
</feature>
<evidence type="ECO:0000313" key="3">
    <source>
        <dbReference type="Proteomes" id="UP000215199"/>
    </source>
</evidence>
<proteinExistence type="predicted"/>
<evidence type="ECO:0000313" key="2">
    <source>
        <dbReference type="EMBL" id="OXM60302.1"/>
    </source>
</evidence>
<accession>A0A229SNC2</accession>